<name>K3ZP72_SETIT</name>
<accession>K3ZP72</accession>
<dbReference type="EnsemblPlants" id="KQK95560">
    <property type="protein sequence ID" value="KQK95560"/>
    <property type="gene ID" value="SETIT_028402mg"/>
</dbReference>
<feature type="region of interest" description="Disordered" evidence="1">
    <location>
        <begin position="1"/>
        <end position="27"/>
    </location>
</feature>
<keyword evidence="3" id="KW-1185">Reference proteome</keyword>
<dbReference type="HOGENOM" id="CLU_2546928_0_0_1"/>
<dbReference type="AlphaFoldDB" id="K3ZP72"/>
<evidence type="ECO:0000256" key="1">
    <source>
        <dbReference type="SAM" id="MobiDB-lite"/>
    </source>
</evidence>
<evidence type="ECO:0000313" key="2">
    <source>
        <dbReference type="EnsemblPlants" id="KQK95560"/>
    </source>
</evidence>
<organism evidence="2 3">
    <name type="scientific">Setaria italica</name>
    <name type="common">Foxtail millet</name>
    <name type="synonym">Panicum italicum</name>
    <dbReference type="NCBI Taxonomy" id="4555"/>
    <lineage>
        <taxon>Eukaryota</taxon>
        <taxon>Viridiplantae</taxon>
        <taxon>Streptophyta</taxon>
        <taxon>Embryophyta</taxon>
        <taxon>Tracheophyta</taxon>
        <taxon>Spermatophyta</taxon>
        <taxon>Magnoliopsida</taxon>
        <taxon>Liliopsida</taxon>
        <taxon>Poales</taxon>
        <taxon>Poaceae</taxon>
        <taxon>PACMAD clade</taxon>
        <taxon>Panicoideae</taxon>
        <taxon>Panicodae</taxon>
        <taxon>Paniceae</taxon>
        <taxon>Cenchrinae</taxon>
        <taxon>Setaria</taxon>
    </lineage>
</organism>
<evidence type="ECO:0000313" key="3">
    <source>
        <dbReference type="Proteomes" id="UP000004995"/>
    </source>
</evidence>
<dbReference type="EMBL" id="AGNK02005177">
    <property type="status" value="NOT_ANNOTATED_CDS"/>
    <property type="molecule type" value="Genomic_DNA"/>
</dbReference>
<reference evidence="2" key="2">
    <citation type="submission" date="2018-08" db="UniProtKB">
        <authorList>
            <consortium name="EnsemblPlants"/>
        </authorList>
    </citation>
    <scope>IDENTIFICATION</scope>
    <source>
        <strain evidence="2">Yugu1</strain>
    </source>
</reference>
<dbReference type="Gramene" id="KQK95560">
    <property type="protein sequence ID" value="KQK95560"/>
    <property type="gene ID" value="SETIT_028402mg"/>
</dbReference>
<sequence length="83" mass="9116">MGTRKTRESGVVGTRMLGVRSTGSPHAQDATCSCRWAGYSYRQLCSWLGLGRRNGSKCKLCGKEGTDCRLGVKLVWKAMSRLC</sequence>
<reference evidence="3" key="1">
    <citation type="journal article" date="2012" name="Nat. Biotechnol.">
        <title>Reference genome sequence of the model plant Setaria.</title>
        <authorList>
            <person name="Bennetzen J.L."/>
            <person name="Schmutz J."/>
            <person name="Wang H."/>
            <person name="Percifield R."/>
            <person name="Hawkins J."/>
            <person name="Pontaroli A.C."/>
            <person name="Estep M."/>
            <person name="Feng L."/>
            <person name="Vaughn J.N."/>
            <person name="Grimwood J."/>
            <person name="Jenkins J."/>
            <person name="Barry K."/>
            <person name="Lindquist E."/>
            <person name="Hellsten U."/>
            <person name="Deshpande S."/>
            <person name="Wang X."/>
            <person name="Wu X."/>
            <person name="Mitros T."/>
            <person name="Triplett J."/>
            <person name="Yang X."/>
            <person name="Ye C.Y."/>
            <person name="Mauro-Herrera M."/>
            <person name="Wang L."/>
            <person name="Li P."/>
            <person name="Sharma M."/>
            <person name="Sharma R."/>
            <person name="Ronald P.C."/>
            <person name="Panaud O."/>
            <person name="Kellogg E.A."/>
            <person name="Brutnell T.P."/>
            <person name="Doust A.N."/>
            <person name="Tuskan G.A."/>
            <person name="Rokhsar D."/>
            <person name="Devos K.M."/>
        </authorList>
    </citation>
    <scope>NUCLEOTIDE SEQUENCE [LARGE SCALE GENOMIC DNA]</scope>
    <source>
        <strain evidence="3">cv. Yugu1</strain>
    </source>
</reference>
<dbReference type="InParanoid" id="K3ZP72"/>
<dbReference type="Proteomes" id="UP000004995">
    <property type="component" value="Unassembled WGS sequence"/>
</dbReference>
<protein>
    <submittedName>
        <fullName evidence="2">Uncharacterized protein</fullName>
    </submittedName>
</protein>
<proteinExistence type="predicted"/>